<evidence type="ECO:0000313" key="2">
    <source>
        <dbReference type="Proteomes" id="UP000321405"/>
    </source>
</evidence>
<sequence length="106" mass="11009">MTHVFNEPGAFAHDALEGACSSCRHLFSPLSGGVSRRNAARIDAGPPGILAAAADFRADRAGGIPGARWARTANGGAERNVGHPDADAISLFPVARTLRVFMGERA</sequence>
<organism evidence="1 2">
    <name type="scientific">Swaminathania salitolerans</name>
    <dbReference type="NCBI Taxonomy" id="182838"/>
    <lineage>
        <taxon>Bacteria</taxon>
        <taxon>Pseudomonadati</taxon>
        <taxon>Pseudomonadota</taxon>
        <taxon>Alphaproteobacteria</taxon>
        <taxon>Acetobacterales</taxon>
        <taxon>Acetobacteraceae</taxon>
        <taxon>Swaminathania</taxon>
    </lineage>
</organism>
<proteinExistence type="predicted"/>
<dbReference type="Proteomes" id="UP000321405">
    <property type="component" value="Unassembled WGS sequence"/>
</dbReference>
<evidence type="ECO:0000313" key="1">
    <source>
        <dbReference type="EMBL" id="GEL01040.1"/>
    </source>
</evidence>
<accession>A0A511BL13</accession>
<protein>
    <submittedName>
        <fullName evidence="1">Uncharacterized protein</fullName>
    </submittedName>
</protein>
<name>A0A511BL13_9PROT</name>
<reference evidence="1 2" key="1">
    <citation type="submission" date="2019-07" db="EMBL/GenBank/DDBJ databases">
        <title>Whole genome shotgun sequence of Swaminathania salitolerans NBRC 104436.</title>
        <authorList>
            <person name="Hosoyama A."/>
            <person name="Uohara A."/>
            <person name="Ohji S."/>
            <person name="Ichikawa N."/>
        </authorList>
    </citation>
    <scope>NUCLEOTIDE SEQUENCE [LARGE SCALE GENOMIC DNA]</scope>
    <source>
        <strain evidence="1 2">NBRC 104436</strain>
    </source>
</reference>
<keyword evidence="2" id="KW-1185">Reference proteome</keyword>
<dbReference type="RefSeq" id="WP_147092070.1">
    <property type="nucleotide sequence ID" value="NZ_BJVC01000001.1"/>
</dbReference>
<comment type="caution">
    <text evidence="1">The sequence shown here is derived from an EMBL/GenBank/DDBJ whole genome shotgun (WGS) entry which is preliminary data.</text>
</comment>
<dbReference type="EMBL" id="BJVC01000001">
    <property type="protein sequence ID" value="GEL01040.1"/>
    <property type="molecule type" value="Genomic_DNA"/>
</dbReference>
<gene>
    <name evidence="1" type="ORF">SSA02_02030</name>
</gene>
<dbReference type="AlphaFoldDB" id="A0A511BL13"/>